<feature type="region of interest" description="Disordered" evidence="2">
    <location>
        <begin position="113"/>
        <end position="133"/>
    </location>
</feature>
<dbReference type="Gene3D" id="3.30.70.330">
    <property type="match status" value="1"/>
</dbReference>
<evidence type="ECO:0000256" key="2">
    <source>
        <dbReference type="SAM" id="MobiDB-lite"/>
    </source>
</evidence>
<dbReference type="PANTHER" id="PTHR48029:SF3">
    <property type="entry name" value="RNA-BINDING (RRM_RBD_RNP MOTIFS) FAMILY PROTEIN"/>
    <property type="match status" value="1"/>
</dbReference>
<reference evidence="4" key="1">
    <citation type="submission" date="2023-03" db="EMBL/GenBank/DDBJ databases">
        <authorList>
            <person name="Julca I."/>
        </authorList>
    </citation>
    <scope>NUCLEOTIDE SEQUENCE</scope>
</reference>
<dbReference type="InterPro" id="IPR035979">
    <property type="entry name" value="RBD_domain_sf"/>
</dbReference>
<dbReference type="PANTHER" id="PTHR48029">
    <property type="entry name" value="NUCLEOLAR PROTEIN 8"/>
    <property type="match status" value="1"/>
</dbReference>
<dbReference type="SUPFAM" id="SSF54928">
    <property type="entry name" value="RNA-binding domain, RBD"/>
    <property type="match status" value="1"/>
</dbReference>
<dbReference type="InterPro" id="IPR012677">
    <property type="entry name" value="Nucleotide-bd_a/b_plait_sf"/>
</dbReference>
<dbReference type="Proteomes" id="UP001161247">
    <property type="component" value="Chromosome 3"/>
</dbReference>
<keyword evidence="1" id="KW-0694">RNA-binding</keyword>
<dbReference type="InterPro" id="IPR000504">
    <property type="entry name" value="RRM_dom"/>
</dbReference>
<dbReference type="GO" id="GO:0003723">
    <property type="term" value="F:RNA binding"/>
    <property type="evidence" value="ECO:0007669"/>
    <property type="project" value="UniProtKB-KW"/>
</dbReference>
<dbReference type="SMART" id="SM00360">
    <property type="entry name" value="RRM"/>
    <property type="match status" value="1"/>
</dbReference>
<keyword evidence="5" id="KW-1185">Reference proteome</keyword>
<accession>A0AAV1CS74</accession>
<dbReference type="EMBL" id="OX459120">
    <property type="protein sequence ID" value="CAI9098180.1"/>
    <property type="molecule type" value="Genomic_DNA"/>
</dbReference>
<proteinExistence type="predicted"/>
<evidence type="ECO:0000313" key="4">
    <source>
        <dbReference type="EMBL" id="CAI9098180.1"/>
    </source>
</evidence>
<gene>
    <name evidence="4" type="ORF">OLC1_LOCUS8462</name>
</gene>
<dbReference type="AlphaFoldDB" id="A0AAV1CS74"/>
<protein>
    <submittedName>
        <fullName evidence="4">OLC1v1034783C1</fullName>
    </submittedName>
</protein>
<sequence>MAFAGFRRILSSAQQNSSVLRSPLGSIRLNSTLTSPNLFVSGLSRSTTDDSLHGAFSKFGRLVSAHVIKDKDSGRSKGFGFVTYETLEEAQKAREEMSGKFLDGWVIFVDPAKPRAPRAPPSPQSNSEQQSGYGYTVNKTVGWCG</sequence>
<dbReference type="Pfam" id="PF00076">
    <property type="entry name" value="RRM_1"/>
    <property type="match status" value="1"/>
</dbReference>
<feature type="domain" description="RRM" evidence="3">
    <location>
        <begin position="37"/>
        <end position="110"/>
    </location>
</feature>
<evidence type="ECO:0000256" key="1">
    <source>
        <dbReference type="ARBA" id="ARBA00022884"/>
    </source>
</evidence>
<name>A0AAV1CS74_OLDCO</name>
<organism evidence="4 5">
    <name type="scientific">Oldenlandia corymbosa var. corymbosa</name>
    <dbReference type="NCBI Taxonomy" id="529605"/>
    <lineage>
        <taxon>Eukaryota</taxon>
        <taxon>Viridiplantae</taxon>
        <taxon>Streptophyta</taxon>
        <taxon>Embryophyta</taxon>
        <taxon>Tracheophyta</taxon>
        <taxon>Spermatophyta</taxon>
        <taxon>Magnoliopsida</taxon>
        <taxon>eudicotyledons</taxon>
        <taxon>Gunneridae</taxon>
        <taxon>Pentapetalae</taxon>
        <taxon>asterids</taxon>
        <taxon>lamiids</taxon>
        <taxon>Gentianales</taxon>
        <taxon>Rubiaceae</taxon>
        <taxon>Rubioideae</taxon>
        <taxon>Spermacoceae</taxon>
        <taxon>Hedyotis-Oldenlandia complex</taxon>
        <taxon>Oldenlandia</taxon>
    </lineage>
</organism>
<evidence type="ECO:0000313" key="5">
    <source>
        <dbReference type="Proteomes" id="UP001161247"/>
    </source>
</evidence>
<evidence type="ECO:0000259" key="3">
    <source>
        <dbReference type="SMART" id="SM00360"/>
    </source>
</evidence>